<evidence type="ECO:0000259" key="2">
    <source>
        <dbReference type="Pfam" id="PF13259"/>
    </source>
</evidence>
<dbReference type="PANTHER" id="PTHR33373">
    <property type="entry name" value="OS07G0479600 PROTEIN"/>
    <property type="match status" value="1"/>
</dbReference>
<feature type="region of interest" description="Disordered" evidence="1">
    <location>
        <begin position="1"/>
        <end position="41"/>
    </location>
</feature>
<dbReference type="PANTHER" id="PTHR33373:SF34">
    <property type="entry name" value="DUF4050 DOMAIN-CONTAINING PROTEIN"/>
    <property type="match status" value="1"/>
</dbReference>
<feature type="domain" description="Gag1-like clamp" evidence="2">
    <location>
        <begin position="86"/>
        <end position="199"/>
    </location>
</feature>
<evidence type="ECO:0000313" key="4">
    <source>
        <dbReference type="EMBL" id="CAD9978003.1"/>
    </source>
</evidence>
<organism evidence="4">
    <name type="scientific">Entomoneis paludosa</name>
    <dbReference type="NCBI Taxonomy" id="265537"/>
    <lineage>
        <taxon>Eukaryota</taxon>
        <taxon>Sar</taxon>
        <taxon>Stramenopiles</taxon>
        <taxon>Ochrophyta</taxon>
        <taxon>Bacillariophyta</taxon>
        <taxon>Bacillariophyceae</taxon>
        <taxon>Bacillariophycidae</taxon>
        <taxon>Entomoneidaceae</taxon>
        <taxon>Entomoneis</taxon>
    </lineage>
</organism>
<dbReference type="EMBL" id="HBHT01026972">
    <property type="protein sequence ID" value="CAD9978001.1"/>
    <property type="molecule type" value="Transcribed_RNA"/>
</dbReference>
<dbReference type="EMBL" id="HBHT01026973">
    <property type="protein sequence ID" value="CAD9978003.1"/>
    <property type="molecule type" value="Transcribed_RNA"/>
</dbReference>
<evidence type="ECO:0000256" key="1">
    <source>
        <dbReference type="SAM" id="MobiDB-lite"/>
    </source>
</evidence>
<protein>
    <recommendedName>
        <fullName evidence="2">Gag1-like clamp domain-containing protein</fullName>
    </recommendedName>
</protein>
<dbReference type="Pfam" id="PF13259">
    <property type="entry name" value="clamp_Gag1-like"/>
    <property type="match status" value="1"/>
</dbReference>
<sequence>MTAQGPIQHQQESQDKANEPLGSLPLLETPPPPGAVGGPVDLDETVVTTASMMDMSLIASHHKGAGTAVTPLPMLGLDVDSQKQEEDSLLFDKKPEKESWVNHGFVLWEKSRKEWLQRPPNDATVALSMTQQTQGEVEAPPPPQPRAVPLDVDEIIDIIFLSTSTSAKQQQKNGPVRFPQNVALPQMVDILQDLWEAEGLDA</sequence>
<proteinExistence type="predicted"/>
<accession>A0A6U3C476</accession>
<dbReference type="AlphaFoldDB" id="A0A6U3C476"/>
<evidence type="ECO:0000313" key="3">
    <source>
        <dbReference type="EMBL" id="CAD9978001.1"/>
    </source>
</evidence>
<dbReference type="InterPro" id="IPR025124">
    <property type="entry name" value="Gag1-like_clamp"/>
</dbReference>
<gene>
    <name evidence="3" type="ORF">APAL1065_LOCUS18105</name>
    <name evidence="4" type="ORF">APAL1065_LOCUS18106</name>
</gene>
<name>A0A6U3C476_9STRA</name>
<feature type="compositionally biased region" description="Polar residues" evidence="1">
    <location>
        <begin position="1"/>
        <end position="11"/>
    </location>
</feature>
<reference evidence="4" key="1">
    <citation type="submission" date="2021-01" db="EMBL/GenBank/DDBJ databases">
        <authorList>
            <person name="Corre E."/>
            <person name="Pelletier E."/>
            <person name="Niang G."/>
            <person name="Scheremetjew M."/>
            <person name="Finn R."/>
            <person name="Kale V."/>
            <person name="Holt S."/>
            <person name="Cochrane G."/>
            <person name="Meng A."/>
            <person name="Brown T."/>
            <person name="Cohen L."/>
        </authorList>
    </citation>
    <scope>NUCLEOTIDE SEQUENCE</scope>
    <source>
        <strain evidence="4">CCMP125</strain>
    </source>
</reference>